<evidence type="ECO:0000313" key="8">
    <source>
        <dbReference type="EMBL" id="KJY77757.1"/>
    </source>
</evidence>
<name>A0A837GBJ8_9VIBR</name>
<comment type="caution">
    <text evidence="8">The sequence shown here is derived from an EMBL/GenBank/DDBJ whole genome shotgun (WGS) entry which is preliminary data.</text>
</comment>
<evidence type="ECO:0000256" key="4">
    <source>
        <dbReference type="SAM" id="SignalP"/>
    </source>
</evidence>
<dbReference type="InterPro" id="IPR058792">
    <property type="entry name" value="Beta-barrel_RND_2"/>
</dbReference>
<gene>
    <name evidence="8" type="ORF">TW71_01615</name>
</gene>
<dbReference type="Pfam" id="PF25917">
    <property type="entry name" value="BSH_RND"/>
    <property type="match status" value="1"/>
</dbReference>
<evidence type="ECO:0000259" key="7">
    <source>
        <dbReference type="Pfam" id="PF25989"/>
    </source>
</evidence>
<evidence type="ECO:0000256" key="1">
    <source>
        <dbReference type="ARBA" id="ARBA00009477"/>
    </source>
</evidence>
<protein>
    <submittedName>
        <fullName evidence="8">RND transporter MFP subunit</fullName>
    </submittedName>
</protein>
<feature type="region of interest" description="Disordered" evidence="3">
    <location>
        <begin position="341"/>
        <end position="400"/>
    </location>
</feature>
<feature type="domain" description="CusB-like beta-barrel" evidence="6">
    <location>
        <begin position="194"/>
        <end position="264"/>
    </location>
</feature>
<dbReference type="Gene3D" id="2.40.50.100">
    <property type="match status" value="1"/>
</dbReference>
<dbReference type="Gene3D" id="2.40.30.170">
    <property type="match status" value="1"/>
</dbReference>
<sequence length="400" mass="42853">MKNSKALPLSILCTASSVYAVNVIAEDQVPATPVTVEVVAEQSSAASLNEVGKIKATDSAALTFSAGEKLKSLKFSDGDVVKKGELIAQLDDDQAKAELDKAESSLALAESKLDRVLALLKKQPDSMSAQDVEELKQQANLARADFRQKKTDMQNYQLIAPFDGQLTNFTHSVGSRVEAATALVSLIKLDPVEVHYSISQSEVGKAKLGQAVSLTVDAYQDQTFTGKVNYIAPLVDESSGRVEIHAHFDNPENALVPGMFAKVSQTIGEANSHLVVSQTSIGADGDQRFVWVVEDNKAIKRPVELGENTNNGYVTIESGLKLGETVVVTGRQNLNHEAPVSVQNTKSPVTLPSRTLPAQPVKEAEAEKPAAELPTEVDKEEKKVAEPANEKPAEVTNEAA</sequence>
<dbReference type="Gene3D" id="2.40.420.20">
    <property type="match status" value="1"/>
</dbReference>
<dbReference type="Pfam" id="PF25989">
    <property type="entry name" value="YknX_C"/>
    <property type="match status" value="1"/>
</dbReference>
<evidence type="ECO:0000256" key="2">
    <source>
        <dbReference type="SAM" id="Coils"/>
    </source>
</evidence>
<evidence type="ECO:0000256" key="3">
    <source>
        <dbReference type="SAM" id="MobiDB-lite"/>
    </source>
</evidence>
<evidence type="ECO:0000259" key="5">
    <source>
        <dbReference type="Pfam" id="PF25917"/>
    </source>
</evidence>
<dbReference type="InterPro" id="IPR058625">
    <property type="entry name" value="MdtA-like_BSH"/>
</dbReference>
<feature type="chain" id="PRO_5043691870" evidence="4">
    <location>
        <begin position="21"/>
        <end position="400"/>
    </location>
</feature>
<dbReference type="Gene3D" id="1.10.287.470">
    <property type="entry name" value="Helix hairpin bin"/>
    <property type="match status" value="1"/>
</dbReference>
<evidence type="ECO:0000259" key="6">
    <source>
        <dbReference type="Pfam" id="PF25954"/>
    </source>
</evidence>
<dbReference type="InterPro" id="IPR006143">
    <property type="entry name" value="RND_pump_MFP"/>
</dbReference>
<dbReference type="SUPFAM" id="SSF111369">
    <property type="entry name" value="HlyD-like secretion proteins"/>
    <property type="match status" value="1"/>
</dbReference>
<dbReference type="Pfam" id="PF25954">
    <property type="entry name" value="Beta-barrel_RND_2"/>
    <property type="match status" value="1"/>
</dbReference>
<dbReference type="GO" id="GO:1990281">
    <property type="term" value="C:efflux pump complex"/>
    <property type="evidence" value="ECO:0007669"/>
    <property type="project" value="TreeGrafter"/>
</dbReference>
<reference evidence="8" key="1">
    <citation type="journal article" date="2015" name="BMC Genomics">
        <title>Genome mining reveals unlocked bioactive potential of marine Gram-negative bacteria.</title>
        <authorList>
            <person name="Machado H."/>
            <person name="Sonnenschein E.C."/>
            <person name="Melchiorsen J."/>
            <person name="Gram L."/>
        </authorList>
    </citation>
    <scope>NUCLEOTIDE SEQUENCE</scope>
    <source>
        <strain evidence="8">S2052</strain>
    </source>
</reference>
<feature type="coiled-coil region" evidence="2">
    <location>
        <begin position="92"/>
        <end position="152"/>
    </location>
</feature>
<dbReference type="AlphaFoldDB" id="A0A837GBJ8"/>
<feature type="domain" description="YknX-like C-terminal permuted SH3-like" evidence="7">
    <location>
        <begin position="276"/>
        <end position="340"/>
    </location>
</feature>
<feature type="compositionally biased region" description="Polar residues" evidence="3">
    <location>
        <begin position="341"/>
        <end position="353"/>
    </location>
</feature>
<feature type="domain" description="Multidrug resistance protein MdtA-like barrel-sandwich hybrid" evidence="5">
    <location>
        <begin position="69"/>
        <end position="183"/>
    </location>
</feature>
<dbReference type="PANTHER" id="PTHR30469:SF11">
    <property type="entry name" value="BLL4320 PROTEIN"/>
    <property type="match status" value="1"/>
</dbReference>
<dbReference type="InterPro" id="IPR058637">
    <property type="entry name" value="YknX-like_C"/>
</dbReference>
<dbReference type="FunFam" id="2.40.30.170:FF:000010">
    <property type="entry name" value="Efflux RND transporter periplasmic adaptor subunit"/>
    <property type="match status" value="1"/>
</dbReference>
<feature type="compositionally biased region" description="Basic and acidic residues" evidence="3">
    <location>
        <begin position="362"/>
        <end position="393"/>
    </location>
</feature>
<keyword evidence="2" id="KW-0175">Coiled coil</keyword>
<comment type="similarity">
    <text evidence="1">Belongs to the membrane fusion protein (MFP) (TC 8.A.1) family.</text>
</comment>
<proteinExistence type="inferred from homology"/>
<dbReference type="NCBIfam" id="TIGR01730">
    <property type="entry name" value="RND_mfp"/>
    <property type="match status" value="1"/>
</dbReference>
<dbReference type="RefSeq" id="WP_019275449.1">
    <property type="nucleotide sequence ID" value="NZ_CP063051.1"/>
</dbReference>
<dbReference type="GO" id="GO:0015562">
    <property type="term" value="F:efflux transmembrane transporter activity"/>
    <property type="evidence" value="ECO:0007669"/>
    <property type="project" value="TreeGrafter"/>
</dbReference>
<organism evidence="8">
    <name type="scientific">Vibrio coralliilyticus</name>
    <dbReference type="NCBI Taxonomy" id="190893"/>
    <lineage>
        <taxon>Bacteria</taxon>
        <taxon>Pseudomonadati</taxon>
        <taxon>Pseudomonadota</taxon>
        <taxon>Gammaproteobacteria</taxon>
        <taxon>Vibrionales</taxon>
        <taxon>Vibrionaceae</taxon>
        <taxon>Vibrio</taxon>
    </lineage>
</organism>
<dbReference type="EMBL" id="JXXR01000001">
    <property type="protein sequence ID" value="KJY77757.1"/>
    <property type="molecule type" value="Genomic_DNA"/>
</dbReference>
<keyword evidence="4" id="KW-0732">Signal</keyword>
<accession>A0A837GBJ8</accession>
<feature type="signal peptide" evidence="4">
    <location>
        <begin position="1"/>
        <end position="20"/>
    </location>
</feature>
<dbReference type="PANTHER" id="PTHR30469">
    <property type="entry name" value="MULTIDRUG RESISTANCE PROTEIN MDTA"/>
    <property type="match status" value="1"/>
</dbReference>